<reference evidence="1 2" key="1">
    <citation type="journal article" date="2013" name="Curr. Biol.">
        <title>The Genome of the Foraminiferan Reticulomyxa filosa.</title>
        <authorList>
            <person name="Glockner G."/>
            <person name="Hulsmann N."/>
            <person name="Schleicher M."/>
            <person name="Noegel A.A."/>
            <person name="Eichinger L."/>
            <person name="Gallinger C."/>
            <person name="Pawlowski J."/>
            <person name="Sierra R."/>
            <person name="Euteneuer U."/>
            <person name="Pillet L."/>
            <person name="Moustafa A."/>
            <person name="Platzer M."/>
            <person name="Groth M."/>
            <person name="Szafranski K."/>
            <person name="Schliwa M."/>
        </authorList>
    </citation>
    <scope>NUCLEOTIDE SEQUENCE [LARGE SCALE GENOMIC DNA]</scope>
</reference>
<dbReference type="AlphaFoldDB" id="X6NPM1"/>
<sequence length="195" mass="22183">NGHTLPQTCRSLIKVIRLVRDCVNCLQIINDDIIVVGCKDGSVKFFDFEFRVIGWVDKLADEVISISFPLSAEQKLSNQIETFVLPSMLLCTKNSSIFWVNSKKSLQTQQDVSDGEGRIVKFDTEAIQQCLLSTLIITPACFDIHPKEPKIYIGTYDGKIEIWDYLLDKKCLSTVNVINNKQILVKNCFNHTKHE</sequence>
<protein>
    <submittedName>
        <fullName evidence="1">Uncharacterized protein</fullName>
    </submittedName>
</protein>
<dbReference type="SUPFAM" id="SSF50978">
    <property type="entry name" value="WD40 repeat-like"/>
    <property type="match status" value="1"/>
</dbReference>
<organism evidence="1 2">
    <name type="scientific">Reticulomyxa filosa</name>
    <dbReference type="NCBI Taxonomy" id="46433"/>
    <lineage>
        <taxon>Eukaryota</taxon>
        <taxon>Sar</taxon>
        <taxon>Rhizaria</taxon>
        <taxon>Retaria</taxon>
        <taxon>Foraminifera</taxon>
        <taxon>Monothalamids</taxon>
        <taxon>Reticulomyxidae</taxon>
        <taxon>Reticulomyxa</taxon>
    </lineage>
</organism>
<feature type="non-terminal residue" evidence="1">
    <location>
        <position position="1"/>
    </location>
</feature>
<comment type="caution">
    <text evidence="1">The sequence shown here is derived from an EMBL/GenBank/DDBJ whole genome shotgun (WGS) entry which is preliminary data.</text>
</comment>
<dbReference type="Proteomes" id="UP000023152">
    <property type="component" value="Unassembled WGS sequence"/>
</dbReference>
<gene>
    <name evidence="1" type="ORF">RFI_09489</name>
</gene>
<dbReference type="SMART" id="SM00320">
    <property type="entry name" value="WD40"/>
    <property type="match status" value="2"/>
</dbReference>
<proteinExistence type="predicted"/>
<keyword evidence="2" id="KW-1185">Reference proteome</keyword>
<accession>X6NPM1</accession>
<evidence type="ECO:0000313" key="1">
    <source>
        <dbReference type="EMBL" id="ETO27644.1"/>
    </source>
</evidence>
<dbReference type="InterPro" id="IPR001680">
    <property type="entry name" value="WD40_rpt"/>
</dbReference>
<dbReference type="EMBL" id="ASPP01007128">
    <property type="protein sequence ID" value="ETO27644.1"/>
    <property type="molecule type" value="Genomic_DNA"/>
</dbReference>
<dbReference type="InterPro" id="IPR015943">
    <property type="entry name" value="WD40/YVTN_repeat-like_dom_sf"/>
</dbReference>
<evidence type="ECO:0000313" key="2">
    <source>
        <dbReference type="Proteomes" id="UP000023152"/>
    </source>
</evidence>
<dbReference type="InterPro" id="IPR036322">
    <property type="entry name" value="WD40_repeat_dom_sf"/>
</dbReference>
<dbReference type="OrthoDB" id="4899631at2759"/>
<name>X6NPM1_RETFI</name>
<dbReference type="Gene3D" id="2.130.10.10">
    <property type="entry name" value="YVTN repeat-like/Quinoprotein amine dehydrogenase"/>
    <property type="match status" value="1"/>
</dbReference>